<organism evidence="6 7">
    <name type="scientific">Neocucurbitaria cava</name>
    <dbReference type="NCBI Taxonomy" id="798079"/>
    <lineage>
        <taxon>Eukaryota</taxon>
        <taxon>Fungi</taxon>
        <taxon>Dikarya</taxon>
        <taxon>Ascomycota</taxon>
        <taxon>Pezizomycotina</taxon>
        <taxon>Dothideomycetes</taxon>
        <taxon>Pleosporomycetidae</taxon>
        <taxon>Pleosporales</taxon>
        <taxon>Pleosporineae</taxon>
        <taxon>Cucurbitariaceae</taxon>
        <taxon>Neocucurbitaria</taxon>
    </lineage>
</organism>
<dbReference type="PANTHER" id="PTHR46972:SF1">
    <property type="entry name" value="FAD DEPENDENT OXIDOREDUCTASE DOMAIN-CONTAINING PROTEIN"/>
    <property type="match status" value="1"/>
</dbReference>
<evidence type="ECO:0000256" key="3">
    <source>
        <dbReference type="ARBA" id="ARBA00023002"/>
    </source>
</evidence>
<dbReference type="InterPro" id="IPR036188">
    <property type="entry name" value="FAD/NAD-bd_sf"/>
</dbReference>
<evidence type="ECO:0000256" key="2">
    <source>
        <dbReference type="ARBA" id="ARBA00022827"/>
    </source>
</evidence>
<feature type="domain" description="FAD-binding" evidence="5">
    <location>
        <begin position="10"/>
        <end position="367"/>
    </location>
</feature>
<dbReference type="GO" id="GO:0071949">
    <property type="term" value="F:FAD binding"/>
    <property type="evidence" value="ECO:0007669"/>
    <property type="project" value="InterPro"/>
</dbReference>
<gene>
    <name evidence="6" type="ORF">N0V83_004122</name>
</gene>
<evidence type="ECO:0000313" key="6">
    <source>
        <dbReference type="EMBL" id="KAJ4372348.1"/>
    </source>
</evidence>
<dbReference type="InterPro" id="IPR002938">
    <property type="entry name" value="FAD-bd"/>
</dbReference>
<dbReference type="EMBL" id="JAPEUY010000006">
    <property type="protein sequence ID" value="KAJ4372348.1"/>
    <property type="molecule type" value="Genomic_DNA"/>
</dbReference>
<evidence type="ECO:0000256" key="4">
    <source>
        <dbReference type="ARBA" id="ARBA00023033"/>
    </source>
</evidence>
<keyword evidence="2" id="KW-0274">FAD</keyword>
<keyword evidence="1" id="KW-0285">Flavoprotein</keyword>
<dbReference type="GO" id="GO:0004497">
    <property type="term" value="F:monooxygenase activity"/>
    <property type="evidence" value="ECO:0007669"/>
    <property type="project" value="UniProtKB-KW"/>
</dbReference>
<proteinExistence type="predicted"/>
<comment type="caution">
    <text evidence="6">The sequence shown here is derived from an EMBL/GenBank/DDBJ whole genome shotgun (WGS) entry which is preliminary data.</text>
</comment>
<evidence type="ECO:0000259" key="5">
    <source>
        <dbReference type="Pfam" id="PF01494"/>
    </source>
</evidence>
<keyword evidence="3" id="KW-0560">Oxidoreductase</keyword>
<dbReference type="OrthoDB" id="655030at2759"/>
<evidence type="ECO:0000313" key="7">
    <source>
        <dbReference type="Proteomes" id="UP001140560"/>
    </source>
</evidence>
<name>A0A9W8YDK3_9PLEO</name>
<dbReference type="AlphaFoldDB" id="A0A9W8YDK3"/>
<dbReference type="Proteomes" id="UP001140560">
    <property type="component" value="Unassembled WGS sequence"/>
</dbReference>
<dbReference type="PANTHER" id="PTHR46972">
    <property type="entry name" value="MONOOXYGENASE ASQM-RELATED"/>
    <property type="match status" value="1"/>
</dbReference>
<dbReference type="SUPFAM" id="SSF51905">
    <property type="entry name" value="FAD/NAD(P)-binding domain"/>
    <property type="match status" value="1"/>
</dbReference>
<keyword evidence="4" id="KW-0503">Monooxygenase</keyword>
<reference evidence="6" key="1">
    <citation type="submission" date="2022-10" db="EMBL/GenBank/DDBJ databases">
        <title>Tapping the CABI collections for fungal endophytes: first genome assemblies for Collariella, Neodidymelliopsis, Ascochyta clinopodiicola, Didymella pomorum, Didymosphaeria variabile, Neocosmospora piperis and Neocucurbitaria cava.</title>
        <authorList>
            <person name="Hill R."/>
        </authorList>
    </citation>
    <scope>NUCLEOTIDE SEQUENCE</scope>
    <source>
        <strain evidence="6">IMI 356814</strain>
    </source>
</reference>
<keyword evidence="7" id="KW-1185">Reference proteome</keyword>
<dbReference type="Pfam" id="PF01494">
    <property type="entry name" value="FAD_binding_3"/>
    <property type="match status" value="1"/>
</dbReference>
<dbReference type="Gene3D" id="3.50.50.60">
    <property type="entry name" value="FAD/NAD(P)-binding domain"/>
    <property type="match status" value="1"/>
</dbReference>
<accession>A0A9W8YDK3</accession>
<protein>
    <recommendedName>
        <fullName evidence="5">FAD-binding domain-containing protein</fullName>
    </recommendedName>
</protein>
<dbReference type="PRINTS" id="PR00420">
    <property type="entry name" value="RNGMNOXGNASE"/>
</dbReference>
<sequence length="405" mass="44691">MASTAPNFRISIIGAGPVSLTLANILQNHSVPFTIFEASPTFRTQGGSLDLHPKAGQLALKEAGLWDQFVKYARPESDVMKIVTLDGEVQWDENGADKQEVKGEDIFDGRPEIDRVMLLKILSENIKSSNVQLGRKLEEVVPSTADNSKYDLHFADGTQETGFDLVVGGDGAWSKVRNLLSDTKPDYSGISTVELWCNDIKKNPWLLEYVGAGSMMALGQDCAVQAQRQGDGSLKTYASLRVPEDFVQTCGIDWSEADNARKQYVERYFSHISNDLKRVILDSPDHLFPRPLYELPVGFTWPSRSGVTLIGDAAHVFTPYAGEGVNLGMKDAVVLAQELIKASNGEKKLDEATRAYEQEMFPRAAKSAAKTMKGKINHFSANGAKEFADRFKSHYYGQQGPGFEQ</sequence>
<evidence type="ECO:0000256" key="1">
    <source>
        <dbReference type="ARBA" id="ARBA00022630"/>
    </source>
</evidence>